<accession>A0ABP0NID0</accession>
<gene>
    <name evidence="8" type="ORF">SCF082_LOCUS32885</name>
</gene>
<dbReference type="PANTHER" id="PTHR12677:SF59">
    <property type="entry name" value="GOLGI APPARATUS MEMBRANE PROTEIN TVP38-RELATED"/>
    <property type="match status" value="1"/>
</dbReference>
<keyword evidence="2" id="KW-1003">Cell membrane</keyword>
<keyword evidence="9" id="KW-1185">Reference proteome</keyword>
<evidence type="ECO:0000256" key="5">
    <source>
        <dbReference type="ARBA" id="ARBA00023136"/>
    </source>
</evidence>
<dbReference type="InterPro" id="IPR015414">
    <property type="entry name" value="TMEM64"/>
</dbReference>
<name>A0ABP0NID0_9DINO</name>
<dbReference type="InterPro" id="IPR032816">
    <property type="entry name" value="VTT_dom"/>
</dbReference>
<evidence type="ECO:0000256" key="6">
    <source>
        <dbReference type="SAM" id="Phobius"/>
    </source>
</evidence>
<organism evidence="8 9">
    <name type="scientific">Durusdinium trenchii</name>
    <dbReference type="NCBI Taxonomy" id="1381693"/>
    <lineage>
        <taxon>Eukaryota</taxon>
        <taxon>Sar</taxon>
        <taxon>Alveolata</taxon>
        <taxon>Dinophyceae</taxon>
        <taxon>Suessiales</taxon>
        <taxon>Symbiodiniaceae</taxon>
        <taxon>Durusdinium</taxon>
    </lineage>
</organism>
<comment type="caution">
    <text evidence="8">The sequence shown here is derived from an EMBL/GenBank/DDBJ whole genome shotgun (WGS) entry which is preliminary data.</text>
</comment>
<reference evidence="8 9" key="1">
    <citation type="submission" date="2024-02" db="EMBL/GenBank/DDBJ databases">
        <authorList>
            <person name="Chen Y."/>
            <person name="Shah S."/>
            <person name="Dougan E. K."/>
            <person name="Thang M."/>
            <person name="Chan C."/>
        </authorList>
    </citation>
    <scope>NUCLEOTIDE SEQUENCE [LARGE SCALE GENOMIC DNA]</scope>
</reference>
<evidence type="ECO:0000259" key="7">
    <source>
        <dbReference type="Pfam" id="PF09335"/>
    </source>
</evidence>
<feature type="transmembrane region" description="Helical" evidence="6">
    <location>
        <begin position="129"/>
        <end position="150"/>
    </location>
</feature>
<proteinExistence type="predicted"/>
<evidence type="ECO:0000256" key="2">
    <source>
        <dbReference type="ARBA" id="ARBA00022475"/>
    </source>
</evidence>
<feature type="transmembrane region" description="Helical" evidence="6">
    <location>
        <begin position="54"/>
        <end position="81"/>
    </location>
</feature>
<dbReference type="EMBL" id="CAXAMM010028868">
    <property type="protein sequence ID" value="CAK9063540.1"/>
    <property type="molecule type" value="Genomic_DNA"/>
</dbReference>
<feature type="transmembrane region" description="Helical" evidence="6">
    <location>
        <begin position="206"/>
        <end position="230"/>
    </location>
</feature>
<feature type="transmembrane region" description="Helical" evidence="6">
    <location>
        <begin position="12"/>
        <end position="34"/>
    </location>
</feature>
<feature type="transmembrane region" description="Helical" evidence="6">
    <location>
        <begin position="88"/>
        <end position="109"/>
    </location>
</feature>
<keyword evidence="3 6" id="KW-0812">Transmembrane</keyword>
<protein>
    <recommendedName>
        <fullName evidence="7">VTT domain-containing protein</fullName>
    </recommendedName>
</protein>
<keyword evidence="5 6" id="KW-0472">Membrane</keyword>
<keyword evidence="4 6" id="KW-1133">Transmembrane helix</keyword>
<evidence type="ECO:0000313" key="8">
    <source>
        <dbReference type="EMBL" id="CAK9063540.1"/>
    </source>
</evidence>
<dbReference type="PANTHER" id="PTHR12677">
    <property type="entry name" value="GOLGI APPARATUS MEMBRANE PROTEIN TVP38-RELATED"/>
    <property type="match status" value="1"/>
</dbReference>
<comment type="subcellular location">
    <subcellularLocation>
        <location evidence="1">Cell membrane</location>
        <topology evidence="1">Multi-pass membrane protein</topology>
    </subcellularLocation>
</comment>
<evidence type="ECO:0000256" key="1">
    <source>
        <dbReference type="ARBA" id="ARBA00004651"/>
    </source>
</evidence>
<dbReference type="Pfam" id="PF09335">
    <property type="entry name" value="VTT_dom"/>
    <property type="match status" value="1"/>
</dbReference>
<evidence type="ECO:0000256" key="3">
    <source>
        <dbReference type="ARBA" id="ARBA00022692"/>
    </source>
</evidence>
<dbReference type="Proteomes" id="UP001642464">
    <property type="component" value="Unassembled WGS sequence"/>
</dbReference>
<feature type="transmembrane region" description="Helical" evidence="6">
    <location>
        <begin position="162"/>
        <end position="183"/>
    </location>
</feature>
<evidence type="ECO:0000256" key="4">
    <source>
        <dbReference type="ARBA" id="ARBA00022989"/>
    </source>
</evidence>
<feature type="domain" description="VTT" evidence="7">
    <location>
        <begin position="69"/>
        <end position="185"/>
    </location>
</feature>
<evidence type="ECO:0000313" key="9">
    <source>
        <dbReference type="Proteomes" id="UP001642464"/>
    </source>
</evidence>
<sequence>MGKLLNKLKDKALGFGALVGVLVVGSAISSNPILKSKAALFASFMRSNPVLGGVMHATLSIAITVSGIPFALVDLGAAWVYGFKASMCMLLFAKTLGSICCFMVARSVLPTTRKNSVLAHPTVARVDRILVSSPIYYGTLFRLALVPAFVKNYGLALLNIRFRDYITCCLIGSCFGVPAQAYLGSQLGDIYLGFRDAEEVAKTDPMIIWGGAAPALAMLVLMPTVAKVLLGSDENEHKQEKNE</sequence>